<evidence type="ECO:0000256" key="1">
    <source>
        <dbReference type="SAM" id="Coils"/>
    </source>
</evidence>
<gene>
    <name evidence="2" type="ORF">COS76_00555</name>
</gene>
<keyword evidence="1" id="KW-0175">Coiled coil</keyword>
<proteinExistence type="predicted"/>
<dbReference type="EMBL" id="PEVY01000011">
    <property type="protein sequence ID" value="PIU75471.1"/>
    <property type="molecule type" value="Genomic_DNA"/>
</dbReference>
<accession>A0A2M7AXV8</accession>
<comment type="caution">
    <text evidence="2">The sequence shown here is derived from an EMBL/GenBank/DDBJ whole genome shotgun (WGS) entry which is preliminary data.</text>
</comment>
<evidence type="ECO:0000313" key="3">
    <source>
        <dbReference type="Proteomes" id="UP000228775"/>
    </source>
</evidence>
<organism evidence="2 3">
    <name type="scientific">Candidatus Portnoybacteria bacterium CG06_land_8_20_14_3_00_39_12</name>
    <dbReference type="NCBI Taxonomy" id="1974809"/>
    <lineage>
        <taxon>Bacteria</taxon>
        <taxon>Candidatus Portnoyibacteriota</taxon>
    </lineage>
</organism>
<protein>
    <submittedName>
        <fullName evidence="2">Uncharacterized protein</fullName>
    </submittedName>
</protein>
<reference evidence="3" key="1">
    <citation type="submission" date="2017-09" db="EMBL/GenBank/DDBJ databases">
        <title>Depth-based differentiation of microbial function through sediment-hosted aquifers and enrichment of novel symbionts in the deep terrestrial subsurface.</title>
        <authorList>
            <person name="Probst A.J."/>
            <person name="Ladd B."/>
            <person name="Jarett J.K."/>
            <person name="Geller-Mcgrath D.E."/>
            <person name="Sieber C.M.K."/>
            <person name="Emerson J.B."/>
            <person name="Anantharaman K."/>
            <person name="Thomas B.C."/>
            <person name="Malmstrom R."/>
            <person name="Stieglmeier M."/>
            <person name="Klingl A."/>
            <person name="Woyke T."/>
            <person name="Ryan C.M."/>
            <person name="Banfield J.F."/>
        </authorList>
    </citation>
    <scope>NUCLEOTIDE SEQUENCE [LARGE SCALE GENOMIC DNA]</scope>
</reference>
<evidence type="ECO:0000313" key="2">
    <source>
        <dbReference type="EMBL" id="PIU75471.1"/>
    </source>
</evidence>
<feature type="non-terminal residue" evidence="2">
    <location>
        <position position="1"/>
    </location>
</feature>
<name>A0A2M7AXV8_9BACT</name>
<feature type="coiled-coil region" evidence="1">
    <location>
        <begin position="27"/>
        <end position="54"/>
    </location>
</feature>
<dbReference type="AlphaFoldDB" id="A0A2M7AXV8"/>
<dbReference type="Proteomes" id="UP000228775">
    <property type="component" value="Unassembled WGS sequence"/>
</dbReference>
<sequence length="269" mass="31348">AAKGYNSKITQEVWGEVFERDMPEVERAIEERCVECLENQAKNAQEAMRDSLKDAPSTTELEKQDLEIWPSREEREIMVKTGKELGMSTADKIYTPPIVGTPGVENMKEKIRDVMEALHTSEIPPWFRDVNAFSKIMFVDKQGEEGITGPKVADFNTKTGVLHIYRNQEGKFPSIEEIRQKILPHETFHANRDGFMERIEANKYEWMKVNENELQLPSEYIGKLEEAWRKDEISTALRDEELAAEWYKRYITDQCSETTAEFFNKYFSE</sequence>